<accession>A0A0V0TDZ5</accession>
<evidence type="ECO:0000313" key="2">
    <source>
        <dbReference type="EMBL" id="KRX37242.1"/>
    </source>
</evidence>
<keyword evidence="3" id="KW-1185">Reference proteome</keyword>
<feature type="region of interest" description="Disordered" evidence="1">
    <location>
        <begin position="90"/>
        <end position="116"/>
    </location>
</feature>
<reference evidence="2 3" key="1">
    <citation type="submission" date="2015-01" db="EMBL/GenBank/DDBJ databases">
        <title>Evolution of Trichinella species and genotypes.</title>
        <authorList>
            <person name="Korhonen P.K."/>
            <person name="Edoardo P."/>
            <person name="Giuseppe L.R."/>
            <person name="Gasser R.B."/>
        </authorList>
    </citation>
    <scope>NUCLEOTIDE SEQUENCE [LARGE SCALE GENOMIC DNA]</scope>
    <source>
        <strain evidence="2">ISS417</strain>
    </source>
</reference>
<name>A0A0V0TDZ5_9BILA</name>
<gene>
    <name evidence="2" type="ORF">T05_6679</name>
</gene>
<evidence type="ECO:0000256" key="1">
    <source>
        <dbReference type="SAM" id="MobiDB-lite"/>
    </source>
</evidence>
<organism evidence="2 3">
    <name type="scientific">Trichinella murrelli</name>
    <dbReference type="NCBI Taxonomy" id="144512"/>
    <lineage>
        <taxon>Eukaryota</taxon>
        <taxon>Metazoa</taxon>
        <taxon>Ecdysozoa</taxon>
        <taxon>Nematoda</taxon>
        <taxon>Enoplea</taxon>
        <taxon>Dorylaimia</taxon>
        <taxon>Trichinellida</taxon>
        <taxon>Trichinellidae</taxon>
        <taxon>Trichinella</taxon>
    </lineage>
</organism>
<dbReference type="EMBL" id="JYDJ01000319">
    <property type="protein sequence ID" value="KRX37242.1"/>
    <property type="molecule type" value="Genomic_DNA"/>
</dbReference>
<comment type="caution">
    <text evidence="2">The sequence shown here is derived from an EMBL/GenBank/DDBJ whole genome shotgun (WGS) entry which is preliminary data.</text>
</comment>
<dbReference type="Proteomes" id="UP000055048">
    <property type="component" value="Unassembled WGS sequence"/>
</dbReference>
<proteinExistence type="predicted"/>
<sequence length="116" mass="13334">MTKVSSAGDLIAAKQCQRSTQQHRIHLQNKEKAPLALSSYKIDSSSLDEHQVQFVSAKKIYREITANLEEWEKGKRTNIADVSFVFVDNAESRGKKPSAEEKQDEEEKRRKIEEEQ</sequence>
<dbReference type="AlphaFoldDB" id="A0A0V0TDZ5"/>
<evidence type="ECO:0000313" key="3">
    <source>
        <dbReference type="Proteomes" id="UP000055048"/>
    </source>
</evidence>
<dbReference type="OrthoDB" id="10499576at2759"/>
<protein>
    <submittedName>
        <fullName evidence="2">Uncharacterized protein</fullName>
    </submittedName>
</protein>